<feature type="region of interest" description="Disordered" evidence="1">
    <location>
        <begin position="777"/>
        <end position="808"/>
    </location>
</feature>
<accession>A0A0G4I6D3</accession>
<feature type="region of interest" description="Disordered" evidence="1">
    <location>
        <begin position="860"/>
        <end position="882"/>
    </location>
</feature>
<feature type="compositionally biased region" description="Acidic residues" evidence="1">
    <location>
        <begin position="1128"/>
        <end position="1137"/>
    </location>
</feature>
<feature type="region of interest" description="Disordered" evidence="1">
    <location>
        <begin position="1338"/>
        <end position="1369"/>
    </location>
</feature>
<feature type="region of interest" description="Disordered" evidence="1">
    <location>
        <begin position="379"/>
        <end position="398"/>
    </location>
</feature>
<feature type="compositionally biased region" description="Basic and acidic residues" evidence="1">
    <location>
        <begin position="1138"/>
        <end position="1148"/>
    </location>
</feature>
<evidence type="ECO:0000256" key="1">
    <source>
        <dbReference type="SAM" id="MobiDB-lite"/>
    </source>
</evidence>
<evidence type="ECO:0000313" key="2">
    <source>
        <dbReference type="EMBL" id="CEM52537.1"/>
    </source>
</evidence>
<feature type="compositionally biased region" description="Basic and acidic residues" evidence="1">
    <location>
        <begin position="1047"/>
        <end position="1058"/>
    </location>
</feature>
<reference evidence="2" key="1">
    <citation type="submission" date="2014-11" db="EMBL/GenBank/DDBJ databases">
        <authorList>
            <person name="Otto D Thomas"/>
            <person name="Naeem Raeece"/>
        </authorList>
    </citation>
    <scope>NUCLEOTIDE SEQUENCE</scope>
</reference>
<gene>
    <name evidence="2" type="ORF">Cvel_1889</name>
</gene>
<feature type="region of interest" description="Disordered" evidence="1">
    <location>
        <begin position="1128"/>
        <end position="1148"/>
    </location>
</feature>
<proteinExistence type="predicted"/>
<dbReference type="VEuPathDB" id="CryptoDB:Cvel_1889"/>
<sequence length="1496" mass="163090">MRLIFLFLFAGSNASRDPTFLQQHRVGKIHSGSPYSARTALKAGGRGAGETPTGPLEVLREFAEQSVAPEGIVRKGMGSAEVVGLLASACRNLQKEAEGGREGGYLQGLRTGDLIGVLASLSVLGFDHFPQPLVADCLDILVERVGRRGEDIDVLSLKDVHPQDACRLVWVLGSLREPLLDSAVFCEAVERLLLAVGRRVLAEGGGEEKSRNGEIGEEENVKSIPSLSPRLMDSGHFSLQSLNINGLCLLLWCFVAHGIFQSAGGAREDQKRMVGKILKELDARMDSGGPDEDFVSLGVEGSFLSRSGWSGESVGKEYRRGEKDDEVENKRAVFVSDCEIETVCRTLVGVSRFEAFSEDPEAMSNTCLEQVLQKGVRRLQKSREKEKGGDLERRMKEGGAEGSVFSSLLASPHGSKSAELSVAASLSGLLLVSPSSLEGGGDGQQRSGDGDVYGTERESALGKEFEATVVDTALQNWRFGSLEDLTEVLLCVSSIEQTERGQLKRGTEKGALSIGKEAEIELLSSRVSTRLEKALDNMVSSLREGEGGKERDACLFSVPSSEGMSLPVLLQCLSRFCLSVLPSEGLSHLRGEKDSNKQESPKESVKRLLEKVRDVLPDLLGAGRERERGRTGSVGLGVRDLCVILWACSTVVGLRYDSVVSLSLWARDTLAIQRCGSGELVKLIGAVSLFLEDESVGVRMDLERVSALETAERLLSSLQKEMKRRLSDYPGDLLVELQDAAVDIYSDPDSICVLSSPRPTGLVRLLSGLSPAVKKEGLDVEEGHQEEGVEARGKERKGEEGKEDKAEFSSMSLETLVSSYVGRTDPQKRTRDIRALSLTMSSVILEDVQRSAWRQNLREKEVEEMQNQKGDEWKESRGGDGEDLARSLSLPDILPALWGLVRLSLHKGDGRAPLLDPSFLLLKSWGGDQQGECQFSLPFPSPLQFPDRDPKWPFETPRLSGWSPETITEAVRALGDTGGNGRVGDRLEGSVLEAVVGVALRTEERLSPSFLSTLMHSFGSLGVEFVDLERGPGDFCAQIGVLGDAERGEKAEEGRESMETLLRGRGRDDKRQKRKRKVRFDSFLFEPLRLYKWHQLADLAVGCALLLNPDFRDASAGLYLRLGGIEEEEEENEDDAEGERLSARGKQEAQGRAILSPAEKRGISLALCAVLREVQARMQNGTRQRGDEAKEGSLIRLLWAFVTSLDSRTLEVAREDPRLDSENDVMGGRGRGNSLWESCFGDPMSVSEGEVGELCGGLLKDVLSRVTREEANRELLGLGGSASAVRGSKDLSVDTLLLLLFALPLLSKQQDDEEMPLRVLRLVASAFERRFREMKDGRMPSLSTLSGPRHVSSPDSDSVSDQTRRREDVQTVRTLPVAVEYKRFVDRLLRLRAGAEGANGAFSFLLAPVIRSAREAGAFRDSLVRALERPESDDTQSEGAASIADPGGEEGSIAEGGEPRLESGALTDSGEREGMPGNFKEKDGTSQSPFPLQSVE</sequence>
<feature type="region of interest" description="Disordered" evidence="1">
    <location>
        <begin position="1428"/>
        <end position="1496"/>
    </location>
</feature>
<feature type="compositionally biased region" description="Basic and acidic residues" evidence="1">
    <location>
        <begin position="381"/>
        <end position="398"/>
    </location>
</feature>
<feature type="compositionally biased region" description="Basic and acidic residues" evidence="1">
    <location>
        <begin position="777"/>
        <end position="807"/>
    </location>
</feature>
<feature type="compositionally biased region" description="Low complexity" evidence="1">
    <location>
        <begin position="1351"/>
        <end position="1361"/>
    </location>
</feature>
<feature type="compositionally biased region" description="Basic and acidic residues" evidence="1">
    <location>
        <begin position="869"/>
        <end position="882"/>
    </location>
</feature>
<feature type="region of interest" description="Disordered" evidence="1">
    <location>
        <begin position="1047"/>
        <end position="1068"/>
    </location>
</feature>
<feature type="compositionally biased region" description="Basic and acidic residues" evidence="1">
    <location>
        <begin position="1469"/>
        <end position="1484"/>
    </location>
</feature>
<feature type="compositionally biased region" description="Polar residues" evidence="1">
    <location>
        <begin position="1485"/>
        <end position="1496"/>
    </location>
</feature>
<organism evidence="2">
    <name type="scientific">Chromera velia CCMP2878</name>
    <dbReference type="NCBI Taxonomy" id="1169474"/>
    <lineage>
        <taxon>Eukaryota</taxon>
        <taxon>Sar</taxon>
        <taxon>Alveolata</taxon>
        <taxon>Colpodellida</taxon>
        <taxon>Chromeraceae</taxon>
        <taxon>Chromera</taxon>
    </lineage>
</organism>
<name>A0A0G4I6D3_9ALVE</name>
<dbReference type="EMBL" id="CDMZ01005280">
    <property type="protein sequence ID" value="CEM52537.1"/>
    <property type="molecule type" value="Genomic_DNA"/>
</dbReference>
<protein>
    <submittedName>
        <fullName evidence="2">Uncharacterized protein</fullName>
    </submittedName>
</protein>